<comment type="caution">
    <text evidence="6">The sequence shown here is derived from an EMBL/GenBank/DDBJ whole genome shotgun (WGS) entry which is preliminary data.</text>
</comment>
<protein>
    <recommendedName>
        <fullName evidence="5">Serpin domain-containing protein</fullName>
    </recommendedName>
</protein>
<gene>
    <name evidence="6" type="ORF">Zmor_026989</name>
</gene>
<dbReference type="InterPro" id="IPR036186">
    <property type="entry name" value="Serpin_sf"/>
</dbReference>
<dbReference type="AlphaFoldDB" id="A0AA38HUS2"/>
<dbReference type="InterPro" id="IPR023796">
    <property type="entry name" value="Serpin_dom"/>
</dbReference>
<dbReference type="SUPFAM" id="SSF56574">
    <property type="entry name" value="Serpins"/>
    <property type="match status" value="1"/>
</dbReference>
<evidence type="ECO:0000256" key="2">
    <source>
        <dbReference type="ARBA" id="ARBA00022690"/>
    </source>
</evidence>
<dbReference type="SMART" id="SM00093">
    <property type="entry name" value="SERPIN"/>
    <property type="match status" value="1"/>
</dbReference>
<dbReference type="GO" id="GO:0005615">
    <property type="term" value="C:extracellular space"/>
    <property type="evidence" value="ECO:0007669"/>
    <property type="project" value="InterPro"/>
</dbReference>
<dbReference type="GO" id="GO:0004867">
    <property type="term" value="F:serine-type endopeptidase inhibitor activity"/>
    <property type="evidence" value="ECO:0007669"/>
    <property type="project" value="UniProtKB-KW"/>
</dbReference>
<dbReference type="PANTHER" id="PTHR11461:SF211">
    <property type="entry name" value="GH10112P-RELATED"/>
    <property type="match status" value="1"/>
</dbReference>
<name>A0AA38HUS2_9CUCU</name>
<evidence type="ECO:0000313" key="6">
    <source>
        <dbReference type="EMBL" id="KAJ3644323.1"/>
    </source>
</evidence>
<evidence type="ECO:0000259" key="5">
    <source>
        <dbReference type="SMART" id="SM00093"/>
    </source>
</evidence>
<keyword evidence="3" id="KW-0722">Serine protease inhibitor</keyword>
<reference evidence="6" key="1">
    <citation type="journal article" date="2023" name="G3 (Bethesda)">
        <title>Whole genome assemblies of Zophobas morio and Tenebrio molitor.</title>
        <authorList>
            <person name="Kaur S."/>
            <person name="Stinson S.A."/>
            <person name="diCenzo G.C."/>
        </authorList>
    </citation>
    <scope>NUCLEOTIDE SEQUENCE</scope>
    <source>
        <strain evidence="6">QUZm001</strain>
    </source>
</reference>
<evidence type="ECO:0000256" key="4">
    <source>
        <dbReference type="RuleBase" id="RU000411"/>
    </source>
</evidence>
<dbReference type="InterPro" id="IPR042185">
    <property type="entry name" value="Serpin_sf_2"/>
</dbReference>
<dbReference type="PROSITE" id="PS00284">
    <property type="entry name" value="SERPIN"/>
    <property type="match status" value="1"/>
</dbReference>
<organism evidence="6 7">
    <name type="scientific">Zophobas morio</name>
    <dbReference type="NCBI Taxonomy" id="2755281"/>
    <lineage>
        <taxon>Eukaryota</taxon>
        <taxon>Metazoa</taxon>
        <taxon>Ecdysozoa</taxon>
        <taxon>Arthropoda</taxon>
        <taxon>Hexapoda</taxon>
        <taxon>Insecta</taxon>
        <taxon>Pterygota</taxon>
        <taxon>Neoptera</taxon>
        <taxon>Endopterygota</taxon>
        <taxon>Coleoptera</taxon>
        <taxon>Polyphaga</taxon>
        <taxon>Cucujiformia</taxon>
        <taxon>Tenebrionidae</taxon>
        <taxon>Zophobas</taxon>
    </lineage>
</organism>
<dbReference type="InterPro" id="IPR042178">
    <property type="entry name" value="Serpin_sf_1"/>
</dbReference>
<dbReference type="Gene3D" id="3.30.497.10">
    <property type="entry name" value="Antithrombin, subunit I, domain 2"/>
    <property type="match status" value="1"/>
</dbReference>
<evidence type="ECO:0000256" key="1">
    <source>
        <dbReference type="ARBA" id="ARBA00009500"/>
    </source>
</evidence>
<evidence type="ECO:0000313" key="7">
    <source>
        <dbReference type="Proteomes" id="UP001168821"/>
    </source>
</evidence>
<proteinExistence type="inferred from homology"/>
<dbReference type="Pfam" id="PF00079">
    <property type="entry name" value="Serpin"/>
    <property type="match status" value="1"/>
</dbReference>
<dbReference type="InterPro" id="IPR000215">
    <property type="entry name" value="Serpin_fam"/>
</dbReference>
<accession>A0AA38HUS2</accession>
<feature type="domain" description="Serpin" evidence="5">
    <location>
        <begin position="63"/>
        <end position="426"/>
    </location>
</feature>
<dbReference type="Gene3D" id="2.30.39.10">
    <property type="entry name" value="Alpha-1-antitrypsin, domain 1"/>
    <property type="match status" value="1"/>
</dbReference>
<comment type="similarity">
    <text evidence="1 4">Belongs to the serpin family.</text>
</comment>
<dbReference type="PANTHER" id="PTHR11461">
    <property type="entry name" value="SERINE PROTEASE INHIBITOR, SERPIN"/>
    <property type="match status" value="1"/>
</dbReference>
<keyword evidence="7" id="KW-1185">Reference proteome</keyword>
<sequence length="433" mass="49520">MSGSSSTSKKAKSEYIPENVLFGRLLLKSGPELVGRLVTKPKFLTLTGYEVSKQIPTFHTNDLCTFKRLRSRNEENFVICPILIDIILMGIRLGAGEETANEIKVALQHTAIDRPELKRTAKALIHVLREEDRSLYQFYSIQKMFVRSGHTIKRNFKILSEGAFYLDIEALNFRDVANAENKINRYVNNRTLSAVEGIVPSGLLSSECKIVIASSAYYWAEWDAEINRAYTNIQTFMCRPNYAVQVEFMHSVASYGYLDCEPLGVRFLQMHLKNKQGALIIALPRNTFGLARLEENIEAVLNVSDKDFKDRRMRIAMPKFVISTTQDWKELLMELGITKLFTEGQAEISDIAGEPFDLHVNHLLQKTVIRVIEDGIETTTVYFPQKMRPIPYVVAEDALDFIVDHPFMFFIKIRKVIVYIGRLVDPSRADEVY</sequence>
<dbReference type="EMBL" id="JALNTZ010000008">
    <property type="protein sequence ID" value="KAJ3644323.1"/>
    <property type="molecule type" value="Genomic_DNA"/>
</dbReference>
<dbReference type="InterPro" id="IPR023795">
    <property type="entry name" value="Serpin_CS"/>
</dbReference>
<dbReference type="Proteomes" id="UP001168821">
    <property type="component" value="Unassembled WGS sequence"/>
</dbReference>
<keyword evidence="2" id="KW-0646">Protease inhibitor</keyword>
<evidence type="ECO:0000256" key="3">
    <source>
        <dbReference type="ARBA" id="ARBA00022900"/>
    </source>
</evidence>